<keyword evidence="3" id="KW-1185">Reference proteome</keyword>
<evidence type="ECO:0000256" key="1">
    <source>
        <dbReference type="SAM" id="MobiDB-lite"/>
    </source>
</evidence>
<comment type="caution">
    <text evidence="2">The sequence shown here is derived from an EMBL/GenBank/DDBJ whole genome shotgun (WGS) entry which is preliminary data.</text>
</comment>
<evidence type="ECO:0008006" key="4">
    <source>
        <dbReference type="Google" id="ProtNLM"/>
    </source>
</evidence>
<evidence type="ECO:0000313" key="3">
    <source>
        <dbReference type="Proteomes" id="UP001633002"/>
    </source>
</evidence>
<reference evidence="2 3" key="1">
    <citation type="submission" date="2024-09" db="EMBL/GenBank/DDBJ databases">
        <title>Chromosome-scale assembly of Riccia sorocarpa.</title>
        <authorList>
            <person name="Paukszto L."/>
        </authorList>
    </citation>
    <scope>NUCLEOTIDE SEQUENCE [LARGE SCALE GENOMIC DNA]</scope>
    <source>
        <strain evidence="2">LP-2024</strain>
        <tissue evidence="2">Aerial parts of the thallus</tissue>
    </source>
</reference>
<organism evidence="2 3">
    <name type="scientific">Riccia sorocarpa</name>
    <dbReference type="NCBI Taxonomy" id="122646"/>
    <lineage>
        <taxon>Eukaryota</taxon>
        <taxon>Viridiplantae</taxon>
        <taxon>Streptophyta</taxon>
        <taxon>Embryophyta</taxon>
        <taxon>Marchantiophyta</taxon>
        <taxon>Marchantiopsida</taxon>
        <taxon>Marchantiidae</taxon>
        <taxon>Marchantiales</taxon>
        <taxon>Ricciaceae</taxon>
        <taxon>Riccia</taxon>
    </lineage>
</organism>
<evidence type="ECO:0000313" key="2">
    <source>
        <dbReference type="EMBL" id="KAL3680267.1"/>
    </source>
</evidence>
<dbReference type="AlphaFoldDB" id="A0ABD3GM30"/>
<feature type="compositionally biased region" description="Basic and acidic residues" evidence="1">
    <location>
        <begin position="135"/>
        <end position="147"/>
    </location>
</feature>
<feature type="compositionally biased region" description="Polar residues" evidence="1">
    <location>
        <begin position="96"/>
        <end position="112"/>
    </location>
</feature>
<protein>
    <recommendedName>
        <fullName evidence="4">DUF4283 domain-containing protein</fullName>
    </recommendedName>
</protein>
<proteinExistence type="predicted"/>
<dbReference type="EMBL" id="JBJQOH010000007">
    <property type="protein sequence ID" value="KAL3680267.1"/>
    <property type="molecule type" value="Genomic_DNA"/>
</dbReference>
<dbReference type="Proteomes" id="UP001633002">
    <property type="component" value="Unassembled WGS sequence"/>
</dbReference>
<name>A0ABD3GM30_9MARC</name>
<sequence length="300" mass="32827">MWIELPNLDPLLLGHGTKMLQTLGQVLYHSVTTTAEMRYAHIRACIMRMDVDNLPEAVVIDLPWGGHNQPAPGKDPRTPSKIQPTNLNRKWKPKDNATTSDISTLNPFQALQTEEDPPLPQGVVPNGNQQGSEQPRGKWKPERKGDEGGSALDGTWDLNQQVNGSPIPQEQPGVPTSIALESVATQSSEGDGSNAVTQILFSSTALIESPPDPTIIAKKRLMQNREISPQEEILKIEDSFTRDRRTAKVNCGDPNYLPEEGEIRLQQIRDSKIDEGGGSGTANLCTLETTDAAVQCPSQR</sequence>
<gene>
    <name evidence="2" type="ORF">R1sor_023223</name>
</gene>
<accession>A0ABD3GM30</accession>
<feature type="region of interest" description="Disordered" evidence="1">
    <location>
        <begin position="65"/>
        <end position="154"/>
    </location>
</feature>